<feature type="chain" id="PRO_5003838896" evidence="1">
    <location>
        <begin position="17"/>
        <end position="153"/>
    </location>
</feature>
<evidence type="ECO:0000313" key="2">
    <source>
        <dbReference type="EMBL" id="EJK47184.1"/>
    </source>
</evidence>
<name>K0R5S7_THAOC</name>
<keyword evidence="1" id="KW-0732">Signal</keyword>
<comment type="caution">
    <text evidence="2">The sequence shown here is derived from an EMBL/GenBank/DDBJ whole genome shotgun (WGS) entry which is preliminary data.</text>
</comment>
<protein>
    <submittedName>
        <fullName evidence="2">Uncharacterized protein</fullName>
    </submittedName>
</protein>
<organism evidence="2 3">
    <name type="scientific">Thalassiosira oceanica</name>
    <name type="common">Marine diatom</name>
    <dbReference type="NCBI Taxonomy" id="159749"/>
    <lineage>
        <taxon>Eukaryota</taxon>
        <taxon>Sar</taxon>
        <taxon>Stramenopiles</taxon>
        <taxon>Ochrophyta</taxon>
        <taxon>Bacillariophyta</taxon>
        <taxon>Coscinodiscophyceae</taxon>
        <taxon>Thalassiosirophycidae</taxon>
        <taxon>Thalassiosirales</taxon>
        <taxon>Thalassiosiraceae</taxon>
        <taxon>Thalassiosira</taxon>
    </lineage>
</organism>
<sequence length="153" mass="16555">MKIWSVLLLTITTVAATGSASSEQSSEQTKLLSSVFNKLKTEFIGRAVHQALLGSSQDQDDACLNGTKTVNADSSYSSAFSHIDSCPEVMHINRPKKTATATVDFSSCQPAFGDVQLVSYTAAHKSIRSRSSRCTRSTKLGLHESWRPVPDDS</sequence>
<feature type="signal peptide" evidence="1">
    <location>
        <begin position="1"/>
        <end position="16"/>
    </location>
</feature>
<evidence type="ECO:0000313" key="3">
    <source>
        <dbReference type="Proteomes" id="UP000266841"/>
    </source>
</evidence>
<reference evidence="2 3" key="1">
    <citation type="journal article" date="2012" name="Genome Biol.">
        <title>Genome and low-iron response of an oceanic diatom adapted to chronic iron limitation.</title>
        <authorList>
            <person name="Lommer M."/>
            <person name="Specht M."/>
            <person name="Roy A.S."/>
            <person name="Kraemer L."/>
            <person name="Andreson R."/>
            <person name="Gutowska M.A."/>
            <person name="Wolf J."/>
            <person name="Bergner S.V."/>
            <person name="Schilhabel M.B."/>
            <person name="Klostermeier U.C."/>
            <person name="Beiko R.G."/>
            <person name="Rosenstiel P."/>
            <person name="Hippler M."/>
            <person name="Laroche J."/>
        </authorList>
    </citation>
    <scope>NUCLEOTIDE SEQUENCE [LARGE SCALE GENOMIC DNA]</scope>
    <source>
        <strain evidence="2 3">CCMP1005</strain>
    </source>
</reference>
<proteinExistence type="predicted"/>
<accession>K0R5S7</accession>
<dbReference type="AlphaFoldDB" id="K0R5S7"/>
<evidence type="ECO:0000256" key="1">
    <source>
        <dbReference type="SAM" id="SignalP"/>
    </source>
</evidence>
<keyword evidence="3" id="KW-1185">Reference proteome</keyword>
<gene>
    <name evidence="2" type="ORF">THAOC_34119</name>
</gene>
<dbReference type="EMBL" id="AGNL01047258">
    <property type="protein sequence ID" value="EJK47184.1"/>
    <property type="molecule type" value="Genomic_DNA"/>
</dbReference>
<dbReference type="Proteomes" id="UP000266841">
    <property type="component" value="Unassembled WGS sequence"/>
</dbReference>